<dbReference type="WBParaSite" id="JU765_v2.g4921.t1">
    <property type="protein sequence ID" value="JU765_v2.g4921.t1"/>
    <property type="gene ID" value="JU765_v2.g4921"/>
</dbReference>
<proteinExistence type="predicted"/>
<accession>A0AC34RA96</accession>
<reference evidence="2" key="1">
    <citation type="submission" date="2022-11" db="UniProtKB">
        <authorList>
            <consortium name="WormBaseParasite"/>
        </authorList>
    </citation>
    <scope>IDENTIFICATION</scope>
</reference>
<organism evidence="1 2">
    <name type="scientific">Panagrolaimus sp. JU765</name>
    <dbReference type="NCBI Taxonomy" id="591449"/>
    <lineage>
        <taxon>Eukaryota</taxon>
        <taxon>Metazoa</taxon>
        <taxon>Ecdysozoa</taxon>
        <taxon>Nematoda</taxon>
        <taxon>Chromadorea</taxon>
        <taxon>Rhabditida</taxon>
        <taxon>Tylenchina</taxon>
        <taxon>Panagrolaimomorpha</taxon>
        <taxon>Panagrolaimoidea</taxon>
        <taxon>Panagrolaimidae</taxon>
        <taxon>Panagrolaimus</taxon>
    </lineage>
</organism>
<name>A0AC34RA96_9BILA</name>
<sequence>MAKIVLHGVEDAVPEHQLKYKHVLETTKAVFEEAFELYNEPGFHKFENWKKEAQTDTAIVHTRHSSLGKLFALRAHFPWHLEKVFEEQWAGLDQVAEWNENIVFSSTLRKLTDHVDVVHYANKDVYMVKSRDYVVGRIWRQVGNDYYLIARSVDVPELPETKDRVRATIHMGAGRFRIHPNNPNHTQVDLILSIDFGGLIPKSIINTVMGKLLIKDYEETKKRMEDLKNKEKKKLPN</sequence>
<protein>
    <submittedName>
        <fullName evidence="2">START domain-containing protein</fullName>
    </submittedName>
</protein>
<evidence type="ECO:0000313" key="2">
    <source>
        <dbReference type="WBParaSite" id="JU765_v2.g4921.t1"/>
    </source>
</evidence>
<dbReference type="Proteomes" id="UP000887576">
    <property type="component" value="Unplaced"/>
</dbReference>
<evidence type="ECO:0000313" key="1">
    <source>
        <dbReference type="Proteomes" id="UP000887576"/>
    </source>
</evidence>